<evidence type="ECO:0000256" key="6">
    <source>
        <dbReference type="SAM" id="MobiDB-lite"/>
    </source>
</evidence>
<dbReference type="SMART" id="SM00471">
    <property type="entry name" value="HDc"/>
    <property type="match status" value="1"/>
</dbReference>
<feature type="region of interest" description="Disordered" evidence="6">
    <location>
        <begin position="557"/>
        <end position="621"/>
    </location>
</feature>
<feature type="binding site" evidence="4">
    <location>
        <position position="464"/>
    </location>
    <ligand>
        <name>AMP</name>
        <dbReference type="ChEBI" id="CHEBI:456215"/>
    </ligand>
</feature>
<evidence type="ECO:0000313" key="9">
    <source>
        <dbReference type="EMBL" id="GIM13814.1"/>
    </source>
</evidence>
<feature type="binding site" evidence="4">
    <location>
        <begin position="244"/>
        <end position="248"/>
    </location>
    <ligand>
        <name>AMP</name>
        <dbReference type="ChEBI" id="CHEBI:456215"/>
    </ligand>
</feature>
<dbReference type="Gene3D" id="1.10.1300.10">
    <property type="entry name" value="3'5'-cyclic nucleotide phosphodiesterase, catalytic domain"/>
    <property type="match status" value="1"/>
</dbReference>
<dbReference type="PROSITE" id="PS51845">
    <property type="entry name" value="PDEASE_I_2"/>
    <property type="match status" value="1"/>
</dbReference>
<dbReference type="InterPro" id="IPR036971">
    <property type="entry name" value="PDEase_catalytic_dom_sf"/>
</dbReference>
<evidence type="ECO:0000259" key="8">
    <source>
        <dbReference type="PROSITE" id="PS51845"/>
    </source>
</evidence>
<keyword evidence="7" id="KW-1133">Transmembrane helix</keyword>
<keyword evidence="2" id="KW-0378">Hydrolase</keyword>
<feature type="compositionally biased region" description="Low complexity" evidence="6">
    <location>
        <begin position="600"/>
        <end position="609"/>
    </location>
</feature>
<dbReference type="GO" id="GO:0004114">
    <property type="term" value="F:3',5'-cyclic-nucleotide phosphodiesterase activity"/>
    <property type="evidence" value="ECO:0007669"/>
    <property type="project" value="InterPro"/>
</dbReference>
<evidence type="ECO:0000256" key="3">
    <source>
        <dbReference type="PIRSR" id="PIRSR623088-1"/>
    </source>
</evidence>
<feature type="binding site" evidence="5">
    <location>
        <position position="286"/>
    </location>
    <ligand>
        <name>Zn(2+)</name>
        <dbReference type="ChEBI" id="CHEBI:29105"/>
        <label>1</label>
    </ligand>
</feature>
<dbReference type="InterPro" id="IPR023088">
    <property type="entry name" value="PDEase"/>
</dbReference>
<feature type="binding site" evidence="4">
    <location>
        <position position="515"/>
    </location>
    <ligand>
        <name>AMP</name>
        <dbReference type="ChEBI" id="CHEBI:456215"/>
    </ligand>
</feature>
<sequence>MGYLYRVEALGLAAASEAVVAASHRPPKDPVNAIVELPNNQWLVQVSPKDGWRPAYFGGLMAAVVVVAITIALLLFVALISRRKQQLLLHALVPRDLLPDLTSAQNLQEAMSMNAAKRQEVDTPAALLLAILSDLMVHQMPPLEDLVLIRSLLIGQRDIYAPLNVWSHIHEANLDVELLLDQAHSRWQFNVWELQDASQGHALSILGFYLIQRAGLITRFGLSPVSLARLLRRVEAGYMDNPYHSAVHAADVLQTMHVLIHAAQLHVHYLDPLGLLAAYFAAIIHDYAHPGLTGDFLIATSHPLALRYNDRSPLENHHCAAAFEILSRHPDLDITAPLGQADRAAFRKLVIELVLATDMKQHFAILTHFNTIHHLSSNKNFAAINSSSGGNMPKSAPGGRLANVQFELLAAEGGSGGGGTAGGAPVTSTNSITATINAAPAEAPRPLDDAERLLSLQVVLKVADLGHLAEELDVHKRWLSALEEEFFLQGDQERERGLPISPLFDRDKQGVSKSQVGFFEFVALPMAHALTSAFPGVQPMMDCLISNYRHWRRVDREAAAASPRNQPGTAAASTSTMMKAPTAGAASVSRDAEAAEGRESTAAAAAAAATSQNNGYRRQGSSGLAGMRALIAARRSCGPNTTPARKY</sequence>
<feature type="active site" description="Proton donor" evidence="3">
    <location>
        <position position="244"/>
    </location>
</feature>
<feature type="binding site" evidence="5">
    <location>
        <position position="248"/>
    </location>
    <ligand>
        <name>Zn(2+)</name>
        <dbReference type="ChEBI" id="CHEBI:29105"/>
        <label>1</label>
    </ligand>
</feature>
<dbReference type="InterPro" id="IPR003607">
    <property type="entry name" value="HD/PDEase_dom"/>
</dbReference>
<feature type="binding site" evidence="5">
    <location>
        <position position="286"/>
    </location>
    <ligand>
        <name>Zn(2+)</name>
        <dbReference type="ChEBI" id="CHEBI:29105"/>
        <label>2</label>
    </ligand>
</feature>
<keyword evidence="7" id="KW-0812">Transmembrane</keyword>
<dbReference type="AlphaFoldDB" id="A0A8J4GUJ6"/>
<gene>
    <name evidence="9" type="ORF">Vretimale_16881</name>
</gene>
<dbReference type="Pfam" id="PF00233">
    <property type="entry name" value="PDEase_I"/>
    <property type="match status" value="1"/>
</dbReference>
<comment type="caution">
    <text evidence="9">The sequence shown here is derived from an EMBL/GenBank/DDBJ whole genome shotgun (WGS) entry which is preliminary data.</text>
</comment>
<dbReference type="CDD" id="cd00077">
    <property type="entry name" value="HDc"/>
    <property type="match status" value="1"/>
</dbReference>
<feature type="transmembrane region" description="Helical" evidence="7">
    <location>
        <begin position="55"/>
        <end position="80"/>
    </location>
</feature>
<evidence type="ECO:0000256" key="7">
    <source>
        <dbReference type="SAM" id="Phobius"/>
    </source>
</evidence>
<keyword evidence="7" id="KW-0472">Membrane</keyword>
<protein>
    <recommendedName>
        <fullName evidence="8">PDEase domain-containing protein</fullName>
    </recommendedName>
</protein>
<feature type="binding site" evidence="5">
    <location>
        <position position="285"/>
    </location>
    <ligand>
        <name>Zn(2+)</name>
        <dbReference type="ChEBI" id="CHEBI:29105"/>
        <label>1</label>
    </ligand>
</feature>
<feature type="binding site" evidence="4">
    <location>
        <position position="286"/>
    </location>
    <ligand>
        <name>AMP</name>
        <dbReference type="ChEBI" id="CHEBI:456215"/>
    </ligand>
</feature>
<feature type="compositionally biased region" description="Low complexity" evidence="6">
    <location>
        <begin position="569"/>
        <end position="583"/>
    </location>
</feature>
<evidence type="ECO:0000256" key="4">
    <source>
        <dbReference type="PIRSR" id="PIRSR623088-2"/>
    </source>
</evidence>
<evidence type="ECO:0000313" key="10">
    <source>
        <dbReference type="Proteomes" id="UP000722791"/>
    </source>
</evidence>
<name>A0A8J4GUJ6_9CHLO</name>
<feature type="compositionally biased region" description="Polar residues" evidence="6">
    <location>
        <begin position="610"/>
        <end position="621"/>
    </location>
</feature>
<feature type="domain" description="PDEase" evidence="8">
    <location>
        <begin position="166"/>
        <end position="558"/>
    </location>
</feature>
<dbReference type="Proteomes" id="UP000722791">
    <property type="component" value="Unassembled WGS sequence"/>
</dbReference>
<evidence type="ECO:0000256" key="2">
    <source>
        <dbReference type="ARBA" id="ARBA00022801"/>
    </source>
</evidence>
<reference evidence="9" key="1">
    <citation type="journal article" date="2021" name="Proc. Natl. Acad. Sci. U.S.A.">
        <title>Three genomes in the algal genus Volvox reveal the fate of a haploid sex-determining region after a transition to homothallism.</title>
        <authorList>
            <person name="Yamamoto K."/>
            <person name="Hamaji T."/>
            <person name="Kawai-Toyooka H."/>
            <person name="Matsuzaki R."/>
            <person name="Takahashi F."/>
            <person name="Nishimura Y."/>
            <person name="Kawachi M."/>
            <person name="Noguchi H."/>
            <person name="Minakuchi Y."/>
            <person name="Umen J.G."/>
            <person name="Toyoda A."/>
            <person name="Nozaki H."/>
        </authorList>
    </citation>
    <scope>NUCLEOTIDE SEQUENCE</scope>
    <source>
        <strain evidence="9">NIES-3785</strain>
    </source>
</reference>
<dbReference type="GO" id="GO:0046872">
    <property type="term" value="F:metal ion binding"/>
    <property type="evidence" value="ECO:0007669"/>
    <property type="project" value="UniProtKB-KW"/>
</dbReference>
<feature type="compositionally biased region" description="Basic and acidic residues" evidence="6">
    <location>
        <begin position="590"/>
        <end position="599"/>
    </location>
</feature>
<proteinExistence type="predicted"/>
<dbReference type="SUPFAM" id="SSF109604">
    <property type="entry name" value="HD-domain/PDEase-like"/>
    <property type="match status" value="1"/>
</dbReference>
<evidence type="ECO:0000256" key="1">
    <source>
        <dbReference type="ARBA" id="ARBA00022723"/>
    </source>
</evidence>
<dbReference type="GO" id="GO:0007165">
    <property type="term" value="P:signal transduction"/>
    <property type="evidence" value="ECO:0007669"/>
    <property type="project" value="InterPro"/>
</dbReference>
<accession>A0A8J4GUJ6</accession>
<dbReference type="PRINTS" id="PR00387">
    <property type="entry name" value="PDIESTERASE1"/>
</dbReference>
<dbReference type="InterPro" id="IPR002073">
    <property type="entry name" value="PDEase_catalytic_dom"/>
</dbReference>
<dbReference type="PANTHER" id="PTHR11347">
    <property type="entry name" value="CYCLIC NUCLEOTIDE PHOSPHODIESTERASE"/>
    <property type="match status" value="1"/>
</dbReference>
<dbReference type="EMBL" id="BNCQ01000052">
    <property type="protein sequence ID" value="GIM13814.1"/>
    <property type="molecule type" value="Genomic_DNA"/>
</dbReference>
<keyword evidence="1 5" id="KW-0479">Metal-binding</keyword>
<evidence type="ECO:0000256" key="5">
    <source>
        <dbReference type="PIRSR" id="PIRSR623088-3"/>
    </source>
</evidence>
<feature type="binding site" evidence="5">
    <location>
        <position position="464"/>
    </location>
    <ligand>
        <name>Zn(2+)</name>
        <dbReference type="ChEBI" id="CHEBI:29105"/>
        <label>1</label>
    </ligand>
</feature>
<organism evidence="9 10">
    <name type="scientific">Volvox reticuliferus</name>
    <dbReference type="NCBI Taxonomy" id="1737510"/>
    <lineage>
        <taxon>Eukaryota</taxon>
        <taxon>Viridiplantae</taxon>
        <taxon>Chlorophyta</taxon>
        <taxon>core chlorophytes</taxon>
        <taxon>Chlorophyceae</taxon>
        <taxon>CS clade</taxon>
        <taxon>Chlamydomonadales</taxon>
        <taxon>Volvocaceae</taxon>
        <taxon>Volvox</taxon>
    </lineage>
</organism>